<name>A0A9P6FTY8_9FUNG</name>
<proteinExistence type="predicted"/>
<reference evidence="1" key="1">
    <citation type="journal article" date="2020" name="Fungal Divers.">
        <title>Resolving the Mortierellaceae phylogeny through synthesis of multi-gene phylogenetics and phylogenomics.</title>
        <authorList>
            <person name="Vandepol N."/>
            <person name="Liber J."/>
            <person name="Desiro A."/>
            <person name="Na H."/>
            <person name="Kennedy M."/>
            <person name="Barry K."/>
            <person name="Grigoriev I.V."/>
            <person name="Miller A.N."/>
            <person name="O'Donnell K."/>
            <person name="Stajich J.E."/>
            <person name="Bonito G."/>
        </authorList>
    </citation>
    <scope>NUCLEOTIDE SEQUENCE</scope>
    <source>
        <strain evidence="1">KOD1015</strain>
    </source>
</reference>
<organism evidence="1 2">
    <name type="scientific">Lunasporangiospora selenospora</name>
    <dbReference type="NCBI Taxonomy" id="979761"/>
    <lineage>
        <taxon>Eukaryota</taxon>
        <taxon>Fungi</taxon>
        <taxon>Fungi incertae sedis</taxon>
        <taxon>Mucoromycota</taxon>
        <taxon>Mortierellomycotina</taxon>
        <taxon>Mortierellomycetes</taxon>
        <taxon>Mortierellales</taxon>
        <taxon>Mortierellaceae</taxon>
        <taxon>Lunasporangiospora</taxon>
    </lineage>
</organism>
<dbReference type="OrthoDB" id="2427949at2759"/>
<accession>A0A9P6FTY8</accession>
<dbReference type="EMBL" id="JAABOA010001490">
    <property type="protein sequence ID" value="KAF9581444.1"/>
    <property type="molecule type" value="Genomic_DNA"/>
</dbReference>
<dbReference type="Proteomes" id="UP000780801">
    <property type="component" value="Unassembled WGS sequence"/>
</dbReference>
<dbReference type="AlphaFoldDB" id="A0A9P6FTY8"/>
<gene>
    <name evidence="1" type="ORF">BGW38_001534</name>
</gene>
<evidence type="ECO:0000313" key="1">
    <source>
        <dbReference type="EMBL" id="KAF9581444.1"/>
    </source>
</evidence>
<sequence>MQCLWFVTDEGRIAAKSLADDKRFHIAATALLEKFSVIVTDESFESTVSARAINKAADISEDTEDTEDVEDTDNADDTVVIECADDFRLSQTSDSSGSPSPSLLSSAAKRLQTSAVVSVSHPEQSIVRLGVELNFSVKDLGVREAPSQIEPVDGLLSLLTDSPYEAMLSRSIWIEFPKSQRLPQAWDNLISGCWVEKPILNYATAVLFAGCVIYNPVNRQTALCLVTESYGRGLDIDVHAERPICIGQSVSSVSQPSASGLYPHALLCHIMNDKNDHRLVIGCKTFNILITEVWRVDKYCSSDRGFIAGCCCSAFPIVGNEEARIFIDKRSFDLASDIASGQYIPRFEVDHLRQIRSNLCSEYSYRMGRAPSHFIANMISAQAATIFTLSMISPGTTDTSQASSVMSRIAKEVNAKGREAVLQKALIVDVLKKVRPGLSCHRFLRLILDLFGDKNEIPIIGDGVPADLEEYLCQLAATISNGLYDCNNKVVIPKLRQEVSRLLW</sequence>
<evidence type="ECO:0000313" key="2">
    <source>
        <dbReference type="Proteomes" id="UP000780801"/>
    </source>
</evidence>
<protein>
    <submittedName>
        <fullName evidence="1">Uncharacterized protein</fullName>
    </submittedName>
</protein>
<comment type="caution">
    <text evidence="1">The sequence shown here is derived from an EMBL/GenBank/DDBJ whole genome shotgun (WGS) entry which is preliminary data.</text>
</comment>
<keyword evidence="2" id="KW-1185">Reference proteome</keyword>